<dbReference type="PANTHER" id="PTHR34473">
    <property type="entry name" value="UPF0699 TRANSMEMBRANE PROTEIN YDBS"/>
    <property type="match status" value="1"/>
</dbReference>
<proteinExistence type="predicted"/>
<dbReference type="PANTHER" id="PTHR34473:SF3">
    <property type="entry name" value="TRANSMEMBRANE PROTEIN-RELATED"/>
    <property type="match status" value="1"/>
</dbReference>
<keyword evidence="1" id="KW-0472">Membrane</keyword>
<dbReference type="EMBL" id="JACIFD010000002">
    <property type="protein sequence ID" value="MBB4070921.1"/>
    <property type="molecule type" value="Genomic_DNA"/>
</dbReference>
<sequence length="179" mass="19854">MEIREFDGGAQIAGLGPQQNWPYETGKWHRISPTYVWVDLATNLIFAVLFLGAAWFVFQQDFDAKTGIAISLLAIAVLSIGSGLLAFRRARTIGYMLREDDFVYSRGLLFHRVIAVPYGRLQLVDVKQGPLLRIFNLASLKFVTAAAGSNVELPGLSKEVADRLRDELIAIAESRRSGL</sequence>
<feature type="domain" description="YdbS-like PH" evidence="2">
    <location>
        <begin position="91"/>
        <end position="168"/>
    </location>
</feature>
<dbReference type="Pfam" id="PF03703">
    <property type="entry name" value="bPH_2"/>
    <property type="match status" value="1"/>
</dbReference>
<feature type="transmembrane region" description="Helical" evidence="1">
    <location>
        <begin position="35"/>
        <end position="56"/>
    </location>
</feature>
<dbReference type="Proteomes" id="UP000571183">
    <property type="component" value="Unassembled WGS sequence"/>
</dbReference>
<keyword evidence="4" id="KW-1185">Reference proteome</keyword>
<gene>
    <name evidence="3" type="ORF">F5897_000205</name>
</gene>
<protein>
    <recommendedName>
        <fullName evidence="2">YdbS-like PH domain-containing protein</fullName>
    </recommendedName>
</protein>
<evidence type="ECO:0000313" key="4">
    <source>
        <dbReference type="Proteomes" id="UP000571183"/>
    </source>
</evidence>
<evidence type="ECO:0000256" key="1">
    <source>
        <dbReference type="SAM" id="Phobius"/>
    </source>
</evidence>
<name>A0A840DBQ6_9MICO</name>
<comment type="caution">
    <text evidence="3">The sequence shown here is derived from an EMBL/GenBank/DDBJ whole genome shotgun (WGS) entry which is preliminary data.</text>
</comment>
<evidence type="ECO:0000313" key="3">
    <source>
        <dbReference type="EMBL" id="MBB4070921.1"/>
    </source>
</evidence>
<dbReference type="InterPro" id="IPR005182">
    <property type="entry name" value="YdbS-like_PH"/>
</dbReference>
<dbReference type="AlphaFoldDB" id="A0A840DBQ6"/>
<keyword evidence="1" id="KW-1133">Transmembrane helix</keyword>
<dbReference type="RefSeq" id="WP_124824354.1">
    <property type="nucleotide sequence ID" value="NZ_JACIFD010000002.1"/>
</dbReference>
<keyword evidence="1" id="KW-0812">Transmembrane</keyword>
<organism evidence="3 4">
    <name type="scientific">Canibacter oris</name>
    <dbReference type="NCBI Taxonomy" id="1365628"/>
    <lineage>
        <taxon>Bacteria</taxon>
        <taxon>Bacillati</taxon>
        <taxon>Actinomycetota</taxon>
        <taxon>Actinomycetes</taxon>
        <taxon>Micrococcales</taxon>
        <taxon>Microbacteriaceae</taxon>
        <taxon>Canibacter</taxon>
    </lineage>
</organism>
<evidence type="ECO:0000259" key="2">
    <source>
        <dbReference type="Pfam" id="PF03703"/>
    </source>
</evidence>
<accession>A0A840DBQ6</accession>
<feature type="transmembrane region" description="Helical" evidence="1">
    <location>
        <begin position="68"/>
        <end position="87"/>
    </location>
</feature>
<reference evidence="3" key="1">
    <citation type="submission" date="2020-08" db="EMBL/GenBank/DDBJ databases">
        <title>Sequencing the genomes of 1000 actinobacteria strains.</title>
        <authorList>
            <person name="Klenk H.-P."/>
        </authorList>
    </citation>
    <scope>NUCLEOTIDE SEQUENCE [LARGE SCALE GENOMIC DNA]</scope>
    <source>
        <strain evidence="3">DSM 27064</strain>
    </source>
</reference>